<dbReference type="GeneID" id="93758463"/>
<gene>
    <name evidence="3" type="ORF">NCTC9935_00998</name>
</gene>
<dbReference type="EMBL" id="UAPR01000002">
    <property type="protein sequence ID" value="SPT55492.1"/>
    <property type="molecule type" value="Genomic_DNA"/>
</dbReference>
<reference evidence="3 4" key="1">
    <citation type="submission" date="2018-06" db="EMBL/GenBank/DDBJ databases">
        <authorList>
            <consortium name="Pathogen Informatics"/>
            <person name="Doyle S."/>
        </authorList>
    </citation>
    <scope>NUCLEOTIDE SEQUENCE [LARGE SCALE GENOMIC DNA]</scope>
    <source>
        <strain evidence="3 4">NCTC9935</strain>
    </source>
</reference>
<dbReference type="RefSeq" id="WP_111823499.1">
    <property type="nucleotide sequence ID" value="NZ_CAUQLB010000024.1"/>
</dbReference>
<keyword evidence="4" id="KW-1185">Reference proteome</keyword>
<evidence type="ECO:0000313" key="3">
    <source>
        <dbReference type="EMBL" id="SPT55492.1"/>
    </source>
</evidence>
<feature type="region of interest" description="Disordered" evidence="1">
    <location>
        <begin position="1"/>
        <end position="25"/>
    </location>
</feature>
<organism evidence="3 4">
    <name type="scientific">Schaalia odontolytica</name>
    <dbReference type="NCBI Taxonomy" id="1660"/>
    <lineage>
        <taxon>Bacteria</taxon>
        <taxon>Bacillati</taxon>
        <taxon>Actinomycetota</taxon>
        <taxon>Actinomycetes</taxon>
        <taxon>Actinomycetales</taxon>
        <taxon>Actinomycetaceae</taxon>
        <taxon>Schaalia</taxon>
    </lineage>
</organism>
<dbReference type="Proteomes" id="UP000250192">
    <property type="component" value="Unassembled WGS sequence"/>
</dbReference>
<sequence>MSNPRPYGVPGEQATPWPQYGQGGANGAMPAQGGYPGAGYAGPAVMPPMNLPSRAPGTIMIVVGLLMMLIVAPIVFAVVAFSGLNTDMPEDINAVNIKNGGTVEVGANGQYTVLFSKGEATSCTMTDTNGDVYDMHTFAGAKNYYTATDLPAGAYRVDCEGLPAGAEISGMDVSAGDITKSSTNGLIWSSVIGVSGTIIMIIGIVLVVKANGRRREIRQQAMMSAIG</sequence>
<keyword evidence="2" id="KW-1133">Transmembrane helix</keyword>
<protein>
    <submittedName>
        <fullName evidence="3">Uncharacterized protein</fullName>
    </submittedName>
</protein>
<accession>A0A2X0VNI6</accession>
<feature type="transmembrane region" description="Helical" evidence="2">
    <location>
        <begin position="186"/>
        <end position="208"/>
    </location>
</feature>
<keyword evidence="2" id="KW-0472">Membrane</keyword>
<evidence type="ECO:0000313" key="4">
    <source>
        <dbReference type="Proteomes" id="UP000250192"/>
    </source>
</evidence>
<keyword evidence="2" id="KW-0812">Transmembrane</keyword>
<dbReference type="AlphaFoldDB" id="A0A2X0VNI6"/>
<evidence type="ECO:0000256" key="1">
    <source>
        <dbReference type="SAM" id="MobiDB-lite"/>
    </source>
</evidence>
<evidence type="ECO:0000256" key="2">
    <source>
        <dbReference type="SAM" id="Phobius"/>
    </source>
</evidence>
<name>A0A2X0VNI6_9ACTO</name>
<proteinExistence type="predicted"/>
<feature type="transmembrane region" description="Helical" evidence="2">
    <location>
        <begin position="59"/>
        <end position="81"/>
    </location>
</feature>
<dbReference type="OrthoDB" id="3259512at2"/>